<keyword evidence="5 8" id="KW-0456">Lyase</keyword>
<reference evidence="8" key="1">
    <citation type="submission" date="2006-10" db="EMBL/GenBank/DDBJ databases">
        <title>Complete sequence of Solibacter usitatus Ellin6076.</title>
        <authorList>
            <consortium name="US DOE Joint Genome Institute"/>
            <person name="Copeland A."/>
            <person name="Lucas S."/>
            <person name="Lapidus A."/>
            <person name="Barry K."/>
            <person name="Detter J.C."/>
            <person name="Glavina del Rio T."/>
            <person name="Hammon N."/>
            <person name="Israni S."/>
            <person name="Dalin E."/>
            <person name="Tice H."/>
            <person name="Pitluck S."/>
            <person name="Thompson L.S."/>
            <person name="Brettin T."/>
            <person name="Bruce D."/>
            <person name="Han C."/>
            <person name="Tapia R."/>
            <person name="Gilna P."/>
            <person name="Schmutz J."/>
            <person name="Larimer F."/>
            <person name="Land M."/>
            <person name="Hauser L."/>
            <person name="Kyrpides N."/>
            <person name="Mikhailova N."/>
            <person name="Janssen P.H."/>
            <person name="Kuske C.R."/>
            <person name="Richardson P."/>
        </authorList>
    </citation>
    <scope>NUCLEOTIDE SEQUENCE</scope>
    <source>
        <strain evidence="8">Ellin6076</strain>
    </source>
</reference>
<evidence type="ECO:0000259" key="6">
    <source>
        <dbReference type="Pfam" id="PF00920"/>
    </source>
</evidence>
<feature type="domain" description="Dihydroxy-acid/6-phosphogluconate dehydratase N-terminal" evidence="6">
    <location>
        <begin position="42"/>
        <end position="353"/>
    </location>
</feature>
<dbReference type="GO" id="GO:0004160">
    <property type="term" value="F:dihydroxy-acid dehydratase activity"/>
    <property type="evidence" value="ECO:0007669"/>
    <property type="project" value="UniProtKB-EC"/>
</dbReference>
<dbReference type="Gene3D" id="3.50.30.80">
    <property type="entry name" value="IlvD/EDD C-terminal domain-like"/>
    <property type="match status" value="1"/>
</dbReference>
<dbReference type="eggNOG" id="COG0129">
    <property type="taxonomic scope" value="Bacteria"/>
</dbReference>
<dbReference type="InterPro" id="IPR000581">
    <property type="entry name" value="ILV_EDD_N"/>
</dbReference>
<dbReference type="PANTHER" id="PTHR43183:SF1">
    <property type="entry name" value="HYPOTHETICAL DIHYDROXY-ACID DEHYDRATASE (EUROFUNG)-RELATED"/>
    <property type="match status" value="1"/>
</dbReference>
<dbReference type="SUPFAM" id="SSF143975">
    <property type="entry name" value="IlvD/EDD N-terminal domain-like"/>
    <property type="match status" value="1"/>
</dbReference>
<accession>Q01U60</accession>
<dbReference type="InterPro" id="IPR056740">
    <property type="entry name" value="ILV_EDD_C"/>
</dbReference>
<dbReference type="EC" id="4.2.1.9" evidence="8"/>
<evidence type="ECO:0000256" key="5">
    <source>
        <dbReference type="ARBA" id="ARBA00023239"/>
    </source>
</evidence>
<comment type="similarity">
    <text evidence="1">Belongs to the IlvD/Edd family.</text>
</comment>
<dbReference type="NCBIfam" id="NF004784">
    <property type="entry name" value="PRK06131.1"/>
    <property type="match status" value="1"/>
</dbReference>
<dbReference type="EMBL" id="CP000473">
    <property type="protein sequence ID" value="ABJ86810.1"/>
    <property type="molecule type" value="Genomic_DNA"/>
</dbReference>
<dbReference type="KEGG" id="sus:Acid_5866"/>
<evidence type="ECO:0000256" key="3">
    <source>
        <dbReference type="ARBA" id="ARBA00023004"/>
    </source>
</evidence>
<sequence length="565" mass="61115">MAIDDPTKLRSYSWFNGKEYYNFSRRANIRALGISREAFHGKPVIGICNSFSELNNCNAHLRQVADAVKRGVWAAGGLPLEFPVISLGEQYMKPTTMLFRNLMAMDVEECIRANPVDGVVLLAGCDKTTPAMLMGAASADIPAMIVTGGPTLSGNYQGTPIGQGTDGRKIFDLYRMGRVSSEELQEIEGCMVRSAGHCTVMGTASTMAIVAEALGMSLPGSAAVPAPDSRRLAMAEMSGRRMVEMVREDLRPSRVLTRQAFENAITVDMAVGGSTNAVVHLLAIAGRTPNKLVLDDFDAISRRTPFLVNVRPSGKHMMEDFFFAGGVPAVMRELLPLLHRECLTVNGKTVGENVGEAPCYNRDVIRTPDQALFAEGGTVVLRGNLCPDGAVLKQTAASAELCEHTGPAYVFESYQAMHDSIDRMDLPIDRDTVLVMKGCGPKGAPGMPEWGHIPMPKVLLERGVSDCVRISDARMSGTSFGTVVLHVSPESGVGGPLAVVETGDRITLSVAARKLHLHITEEELRRRTALLQPAAPHYSRGYGKLFLDHVTQAHLGCDFDFLQAE</sequence>
<dbReference type="PROSITE" id="PS00886">
    <property type="entry name" value="ILVD_EDD_1"/>
    <property type="match status" value="1"/>
</dbReference>
<dbReference type="HOGENOM" id="CLU_014271_3_1_0"/>
<proteinExistence type="inferred from homology"/>
<dbReference type="SUPFAM" id="SSF52016">
    <property type="entry name" value="LeuD/IlvD-like"/>
    <property type="match status" value="1"/>
</dbReference>
<dbReference type="NCBIfam" id="NF009560">
    <property type="entry name" value="PRK13017.1"/>
    <property type="match status" value="1"/>
</dbReference>
<evidence type="ECO:0000259" key="7">
    <source>
        <dbReference type="Pfam" id="PF24877"/>
    </source>
</evidence>
<dbReference type="InterPro" id="IPR042096">
    <property type="entry name" value="Dihydro-acid_dehy_C"/>
</dbReference>
<name>Q01U60_SOLUE</name>
<organism evidence="8">
    <name type="scientific">Solibacter usitatus (strain Ellin6076)</name>
    <dbReference type="NCBI Taxonomy" id="234267"/>
    <lineage>
        <taxon>Bacteria</taxon>
        <taxon>Pseudomonadati</taxon>
        <taxon>Acidobacteriota</taxon>
        <taxon>Terriglobia</taxon>
        <taxon>Bryobacterales</taxon>
        <taxon>Solibacteraceae</taxon>
        <taxon>Candidatus Solibacter</taxon>
    </lineage>
</organism>
<protein>
    <submittedName>
        <fullName evidence="8">Dihydroxyacid dehydratase</fullName>
        <ecNumber evidence="8">4.2.1.9</ecNumber>
    </submittedName>
</protein>
<dbReference type="STRING" id="234267.Acid_5866"/>
<dbReference type="AlphaFoldDB" id="Q01U60"/>
<keyword evidence="4" id="KW-0411">Iron-sulfur</keyword>
<feature type="domain" description="Dihydroxy-acid/6-phosphogluconate dehydratase C-terminal" evidence="7">
    <location>
        <begin position="363"/>
        <end position="557"/>
    </location>
</feature>
<keyword evidence="3" id="KW-0408">Iron</keyword>
<evidence type="ECO:0000256" key="2">
    <source>
        <dbReference type="ARBA" id="ARBA00022723"/>
    </source>
</evidence>
<dbReference type="GO" id="GO:0046872">
    <property type="term" value="F:metal ion binding"/>
    <property type="evidence" value="ECO:0007669"/>
    <property type="project" value="UniProtKB-KW"/>
</dbReference>
<dbReference type="GO" id="GO:0051536">
    <property type="term" value="F:iron-sulfur cluster binding"/>
    <property type="evidence" value="ECO:0007669"/>
    <property type="project" value="UniProtKB-KW"/>
</dbReference>
<evidence type="ECO:0000313" key="8">
    <source>
        <dbReference type="EMBL" id="ABJ86810.1"/>
    </source>
</evidence>
<gene>
    <name evidence="8" type="ordered locus">Acid_5866</name>
</gene>
<dbReference type="InterPro" id="IPR037237">
    <property type="entry name" value="IlvD/EDD_N"/>
</dbReference>
<dbReference type="Pfam" id="PF00920">
    <property type="entry name" value="ILVD_EDD_N"/>
    <property type="match status" value="1"/>
</dbReference>
<evidence type="ECO:0000256" key="4">
    <source>
        <dbReference type="ARBA" id="ARBA00023014"/>
    </source>
</evidence>
<dbReference type="Pfam" id="PF24877">
    <property type="entry name" value="ILV_EDD_C"/>
    <property type="match status" value="1"/>
</dbReference>
<dbReference type="InParanoid" id="Q01U60"/>
<evidence type="ECO:0000256" key="1">
    <source>
        <dbReference type="ARBA" id="ARBA00006486"/>
    </source>
</evidence>
<keyword evidence="2" id="KW-0479">Metal-binding</keyword>
<dbReference type="InterPro" id="IPR052352">
    <property type="entry name" value="Sugar_Degrad_Dehydratases"/>
</dbReference>
<dbReference type="FunFam" id="3.50.30.80:FF:000001">
    <property type="entry name" value="Dihydroxy-acid dehydratase"/>
    <property type="match status" value="1"/>
</dbReference>
<dbReference type="PANTHER" id="PTHR43183">
    <property type="entry name" value="HYPOTHETICAL DIHYDROXYACID DEHYDRATASE (EUROFUNG)-RELATED"/>
    <property type="match status" value="1"/>
</dbReference>
<dbReference type="InterPro" id="IPR020558">
    <property type="entry name" value="DiOHA_6PGluconate_deHydtase_CS"/>
</dbReference>
<dbReference type="OrthoDB" id="9807077at2"/>